<name>A0A1W1UME0_9PAST</name>
<organism evidence="4 5">
    <name type="scientific">Pasteurella testudinis DSM 23072</name>
    <dbReference type="NCBI Taxonomy" id="1122938"/>
    <lineage>
        <taxon>Bacteria</taxon>
        <taxon>Pseudomonadati</taxon>
        <taxon>Pseudomonadota</taxon>
        <taxon>Gammaproteobacteria</taxon>
        <taxon>Pasteurellales</taxon>
        <taxon>Pasteurellaceae</taxon>
        <taxon>Pasteurella</taxon>
    </lineage>
</organism>
<gene>
    <name evidence="4" type="ORF">SAMN05660772_02011</name>
</gene>
<evidence type="ECO:0000256" key="2">
    <source>
        <dbReference type="SAM" id="SignalP"/>
    </source>
</evidence>
<dbReference type="Pfam" id="PF16036">
    <property type="entry name" value="Chalcone_3"/>
    <property type="match status" value="1"/>
</dbReference>
<proteinExistence type="predicted"/>
<feature type="chain" id="PRO_5013343146" evidence="2">
    <location>
        <begin position="23"/>
        <end position="212"/>
    </location>
</feature>
<evidence type="ECO:0000256" key="1">
    <source>
        <dbReference type="SAM" id="MobiDB-lite"/>
    </source>
</evidence>
<accession>A0A1W1UME0</accession>
<dbReference type="GO" id="GO:0016853">
    <property type="term" value="F:isomerase activity"/>
    <property type="evidence" value="ECO:0007669"/>
    <property type="project" value="UniProtKB-KW"/>
</dbReference>
<feature type="signal peptide" evidence="2">
    <location>
        <begin position="1"/>
        <end position="22"/>
    </location>
</feature>
<evidence type="ECO:0000259" key="3">
    <source>
        <dbReference type="Pfam" id="PF16036"/>
    </source>
</evidence>
<sequence>MMKLLKTFVTLFVLLFGNAVSANWLPIGTVDYTWGPFHIYTITLYSENGEYQPNQRPLMLTLNYAKPVEGKNFAITLKKELSNIAPQIPAETQALWAEKLEQTLPDFQPKDLLNYIALDDTGYFVLNDTVLEPQFGKEFNQAFLDIWLSPQSSFKRLQSQLLGEHNTEEPSNYPTPPRQLEATPVEDESRDPQPLPSTPEILQSAPKSAEAS</sequence>
<dbReference type="Proteomes" id="UP000192408">
    <property type="component" value="Unassembled WGS sequence"/>
</dbReference>
<protein>
    <submittedName>
        <fullName evidence="4">Chalcone isomerase-like</fullName>
    </submittedName>
</protein>
<keyword evidence="4" id="KW-0413">Isomerase</keyword>
<dbReference type="AlphaFoldDB" id="A0A1W1UME0"/>
<keyword evidence="5" id="KW-1185">Reference proteome</keyword>
<dbReference type="EMBL" id="FWWV01000008">
    <property type="protein sequence ID" value="SMB82159.1"/>
    <property type="molecule type" value="Genomic_DNA"/>
</dbReference>
<evidence type="ECO:0000313" key="5">
    <source>
        <dbReference type="Proteomes" id="UP000192408"/>
    </source>
</evidence>
<feature type="region of interest" description="Disordered" evidence="1">
    <location>
        <begin position="163"/>
        <end position="212"/>
    </location>
</feature>
<dbReference type="RefSeq" id="WP_115306420.1">
    <property type="nucleotide sequence ID" value="NZ_FWWV01000008.1"/>
</dbReference>
<dbReference type="InterPro" id="IPR016087">
    <property type="entry name" value="Chalcone_isomerase"/>
</dbReference>
<evidence type="ECO:0000313" key="4">
    <source>
        <dbReference type="EMBL" id="SMB82159.1"/>
    </source>
</evidence>
<reference evidence="5" key="1">
    <citation type="submission" date="2017-04" db="EMBL/GenBank/DDBJ databases">
        <authorList>
            <person name="Varghese N."/>
            <person name="Submissions S."/>
        </authorList>
    </citation>
    <scope>NUCLEOTIDE SEQUENCE [LARGE SCALE GENOMIC DNA]</scope>
    <source>
        <strain evidence="5">DSM 23072</strain>
    </source>
</reference>
<dbReference type="STRING" id="1122938.SAMN05660772_02011"/>
<feature type="domain" description="Chalcone isomerase" evidence="3">
    <location>
        <begin position="37"/>
        <end position="163"/>
    </location>
</feature>
<keyword evidence="2" id="KW-0732">Signal</keyword>